<reference evidence="10 11" key="1">
    <citation type="journal article" date="2013" name="BMC Genomics">
        <title>Reconstruction of the lipid metabolism for the microalga Monoraphidium neglectum from its genome sequence reveals characteristics suitable for biofuel production.</title>
        <authorList>
            <person name="Bogen C."/>
            <person name="Al-Dilaimi A."/>
            <person name="Albersmeier A."/>
            <person name="Wichmann J."/>
            <person name="Grundmann M."/>
            <person name="Rupp O."/>
            <person name="Lauersen K.J."/>
            <person name="Blifernez-Klassen O."/>
            <person name="Kalinowski J."/>
            <person name="Goesmann A."/>
            <person name="Mussgnug J.H."/>
            <person name="Kruse O."/>
        </authorList>
    </citation>
    <scope>NUCLEOTIDE SEQUENCE [LARGE SCALE GENOMIC DNA]</scope>
    <source>
        <strain evidence="10 11">SAG 48.87</strain>
    </source>
</reference>
<keyword evidence="7 8" id="KW-0472">Membrane</keyword>
<dbReference type="GO" id="GO:0016020">
    <property type="term" value="C:membrane"/>
    <property type="evidence" value="ECO:0007669"/>
    <property type="project" value="UniProtKB-SubCell"/>
</dbReference>
<dbReference type="InterPro" id="IPR003439">
    <property type="entry name" value="ABC_transporter-like_ATP-bd"/>
</dbReference>
<dbReference type="InterPro" id="IPR017871">
    <property type="entry name" value="ABC_transporter-like_CS"/>
</dbReference>
<sequence length="788" mass="82559">MSPDQPAPAAFGEARPAGAAMWVPCFIFAHLFAAFWICRALAKLAPERCRRLTAALPFCRGARSEAEPAVRAAGDLEAPGAARPGAAAPLLLEWEGVGCAYSTPAGIRAVLQDVSGAARPGEVLALMGPSGAGKSTLLDILAGRKSVGRLAGRIAVNGAARAVGGRGAAAAAFTPRVSYVPQEDTFLPTMTVGETCALHAVLLLPRGTPARVAGERVEGVLAAMGLLHARDTLVGGVLPGGLCLRGLSGGERKRVSVAVGTLANPSIVFLDEPTSGLDSCSALSVTEHLRGRARASGLTVIASIHQPRAAVWACFDACSILSGGLLLFTGPCEDVVAWFESIGMGPWRPDVHGTSIDWVMDLVNVGFSGKQQLPAGRSAVGAPAKAAAAGQAAPRLDDRRSLSLDSRSRGHGGVAVGVVRAGSCTESSSWDLEVCSAPSSSEDGGGSKGAAAARAMAALGGCRGGGGGGKAQLGAGWRATVRALQWREFLRMVRNPADVAGRMLVFCWLGVLCGLVFWRAGDDAFGAEGVRNRLNVLFIQAQQYLLMPYVYMSLYTADKRHYTADISARLYSPSPYYAAKSLAVLPFVVANVLVCALVSYGMVGLRLTPLGVAGNSASSILLYLIGQQVHSMASIVMPNEDTSFLVTILWSALCMYFSNFIIRFDDMRMAWLSNLRYISAVNFAYSAYIKAEFQGATLSCAGGLMGDAELAALRGMLPATPQLAGPAAARVLERPGGECMMRMDAILGYFGVLDTPMWVYFAALIAYLGVVHLGTFLGLLLLARKERR</sequence>
<keyword evidence="3 8" id="KW-0812">Transmembrane</keyword>
<dbReference type="OrthoDB" id="66620at2759"/>
<keyword evidence="11" id="KW-1185">Reference proteome</keyword>
<dbReference type="GO" id="GO:0016887">
    <property type="term" value="F:ATP hydrolysis activity"/>
    <property type="evidence" value="ECO:0007669"/>
    <property type="project" value="InterPro"/>
</dbReference>
<dbReference type="EMBL" id="KK100879">
    <property type="protein sequence ID" value="KIZ03289.1"/>
    <property type="molecule type" value="Genomic_DNA"/>
</dbReference>
<dbReference type="InterPro" id="IPR013525">
    <property type="entry name" value="ABC2_TM"/>
</dbReference>
<keyword evidence="2" id="KW-0813">Transport</keyword>
<feature type="transmembrane region" description="Helical" evidence="8">
    <location>
        <begin position="20"/>
        <end position="42"/>
    </location>
</feature>
<accession>A0A0D2L8X4</accession>
<dbReference type="PANTHER" id="PTHR48041:SF91">
    <property type="entry name" value="ABC TRANSPORTER G FAMILY MEMBER 28"/>
    <property type="match status" value="1"/>
</dbReference>
<dbReference type="PROSITE" id="PS00211">
    <property type="entry name" value="ABC_TRANSPORTER_1"/>
    <property type="match status" value="1"/>
</dbReference>
<comment type="subcellular location">
    <subcellularLocation>
        <location evidence="1">Membrane</location>
        <topology evidence="1">Multi-pass membrane protein</topology>
    </subcellularLocation>
</comment>
<organism evidence="10 11">
    <name type="scientific">Monoraphidium neglectum</name>
    <dbReference type="NCBI Taxonomy" id="145388"/>
    <lineage>
        <taxon>Eukaryota</taxon>
        <taxon>Viridiplantae</taxon>
        <taxon>Chlorophyta</taxon>
        <taxon>core chlorophytes</taxon>
        <taxon>Chlorophyceae</taxon>
        <taxon>CS clade</taxon>
        <taxon>Sphaeropleales</taxon>
        <taxon>Selenastraceae</taxon>
        <taxon>Monoraphidium</taxon>
    </lineage>
</organism>
<dbReference type="GeneID" id="25737550"/>
<dbReference type="InterPro" id="IPR003593">
    <property type="entry name" value="AAA+_ATPase"/>
</dbReference>
<keyword evidence="5" id="KW-0067">ATP-binding</keyword>
<proteinExistence type="predicted"/>
<dbReference type="Pfam" id="PF01061">
    <property type="entry name" value="ABC2_membrane"/>
    <property type="match status" value="1"/>
</dbReference>
<dbReference type="Pfam" id="PF00005">
    <property type="entry name" value="ABC_tran"/>
    <property type="match status" value="1"/>
</dbReference>
<dbReference type="AlphaFoldDB" id="A0A0D2L8X4"/>
<dbReference type="PROSITE" id="PS50893">
    <property type="entry name" value="ABC_TRANSPORTER_2"/>
    <property type="match status" value="1"/>
</dbReference>
<evidence type="ECO:0000256" key="5">
    <source>
        <dbReference type="ARBA" id="ARBA00022840"/>
    </source>
</evidence>
<keyword evidence="4" id="KW-0547">Nucleotide-binding</keyword>
<dbReference type="InterPro" id="IPR050352">
    <property type="entry name" value="ABCG_transporters"/>
</dbReference>
<keyword evidence="6 8" id="KW-1133">Transmembrane helix</keyword>
<feature type="transmembrane region" description="Helical" evidence="8">
    <location>
        <begin position="538"/>
        <end position="557"/>
    </location>
</feature>
<feature type="transmembrane region" description="Helical" evidence="8">
    <location>
        <begin position="499"/>
        <end position="518"/>
    </location>
</feature>
<name>A0A0D2L8X4_9CHLO</name>
<evidence type="ECO:0000256" key="3">
    <source>
        <dbReference type="ARBA" id="ARBA00022692"/>
    </source>
</evidence>
<evidence type="ECO:0000256" key="7">
    <source>
        <dbReference type="ARBA" id="ARBA00023136"/>
    </source>
</evidence>
<feature type="transmembrane region" description="Helical" evidence="8">
    <location>
        <begin position="644"/>
        <end position="662"/>
    </location>
</feature>
<evidence type="ECO:0000256" key="6">
    <source>
        <dbReference type="ARBA" id="ARBA00022989"/>
    </source>
</evidence>
<dbReference type="RefSeq" id="XP_013902308.1">
    <property type="nucleotide sequence ID" value="XM_014046854.1"/>
</dbReference>
<evidence type="ECO:0000256" key="1">
    <source>
        <dbReference type="ARBA" id="ARBA00004141"/>
    </source>
</evidence>
<dbReference type="Gene3D" id="3.40.50.300">
    <property type="entry name" value="P-loop containing nucleotide triphosphate hydrolases"/>
    <property type="match status" value="1"/>
</dbReference>
<dbReference type="Proteomes" id="UP000054498">
    <property type="component" value="Unassembled WGS sequence"/>
</dbReference>
<dbReference type="KEGG" id="mng:MNEG_4673"/>
<gene>
    <name evidence="10" type="ORF">MNEG_4673</name>
</gene>
<evidence type="ECO:0000313" key="11">
    <source>
        <dbReference type="Proteomes" id="UP000054498"/>
    </source>
</evidence>
<dbReference type="PANTHER" id="PTHR48041">
    <property type="entry name" value="ABC TRANSPORTER G FAMILY MEMBER 28"/>
    <property type="match status" value="1"/>
</dbReference>
<feature type="transmembrane region" description="Helical" evidence="8">
    <location>
        <begin position="577"/>
        <end position="600"/>
    </location>
</feature>
<feature type="domain" description="ABC transporter" evidence="9">
    <location>
        <begin position="92"/>
        <end position="348"/>
    </location>
</feature>
<evidence type="ECO:0000256" key="2">
    <source>
        <dbReference type="ARBA" id="ARBA00022448"/>
    </source>
</evidence>
<dbReference type="InterPro" id="IPR027417">
    <property type="entry name" value="P-loop_NTPase"/>
</dbReference>
<dbReference type="GO" id="GO:0140359">
    <property type="term" value="F:ABC-type transporter activity"/>
    <property type="evidence" value="ECO:0007669"/>
    <property type="project" value="InterPro"/>
</dbReference>
<dbReference type="GO" id="GO:0005524">
    <property type="term" value="F:ATP binding"/>
    <property type="evidence" value="ECO:0007669"/>
    <property type="project" value="UniProtKB-KW"/>
</dbReference>
<evidence type="ECO:0000256" key="8">
    <source>
        <dbReference type="SAM" id="Phobius"/>
    </source>
</evidence>
<evidence type="ECO:0000259" key="9">
    <source>
        <dbReference type="PROSITE" id="PS50893"/>
    </source>
</evidence>
<protein>
    <recommendedName>
        <fullName evidence="9">ABC transporter domain-containing protein</fullName>
    </recommendedName>
</protein>
<evidence type="ECO:0000256" key="4">
    <source>
        <dbReference type="ARBA" id="ARBA00022741"/>
    </source>
</evidence>
<dbReference type="SMART" id="SM00382">
    <property type="entry name" value="AAA"/>
    <property type="match status" value="1"/>
</dbReference>
<dbReference type="SUPFAM" id="SSF52540">
    <property type="entry name" value="P-loop containing nucleoside triphosphate hydrolases"/>
    <property type="match status" value="1"/>
</dbReference>
<evidence type="ECO:0000313" key="10">
    <source>
        <dbReference type="EMBL" id="KIZ03289.1"/>
    </source>
</evidence>
<feature type="transmembrane region" description="Helical" evidence="8">
    <location>
        <begin position="757"/>
        <end position="783"/>
    </location>
</feature>